<dbReference type="Gene3D" id="3.20.20.70">
    <property type="entry name" value="Aldolase class I"/>
    <property type="match status" value="1"/>
</dbReference>
<dbReference type="PROSITE" id="PS51918">
    <property type="entry name" value="RADICAL_SAM"/>
    <property type="match status" value="1"/>
</dbReference>
<dbReference type="SFLD" id="SFLDS00029">
    <property type="entry name" value="Radical_SAM"/>
    <property type="match status" value="1"/>
</dbReference>
<accession>A0A7D7LBZ5</accession>
<evidence type="ECO:0000256" key="2">
    <source>
        <dbReference type="ARBA" id="ARBA00022723"/>
    </source>
</evidence>
<dbReference type="GO" id="GO:0051536">
    <property type="term" value="F:iron-sulfur cluster binding"/>
    <property type="evidence" value="ECO:0007669"/>
    <property type="project" value="UniProtKB-KW"/>
</dbReference>
<evidence type="ECO:0000256" key="4">
    <source>
        <dbReference type="ARBA" id="ARBA00023014"/>
    </source>
</evidence>
<keyword evidence="7" id="KW-1185">Reference proteome</keyword>
<keyword evidence="4" id="KW-0411">Iron-sulfur</keyword>
<evidence type="ECO:0000313" key="6">
    <source>
        <dbReference type="EMBL" id="QMS87489.1"/>
    </source>
</evidence>
<dbReference type="SFLD" id="SFLDG01386">
    <property type="entry name" value="main_SPASM_domain-containing"/>
    <property type="match status" value="1"/>
</dbReference>
<dbReference type="InterPro" id="IPR013785">
    <property type="entry name" value="Aldolase_TIM"/>
</dbReference>
<keyword evidence="2" id="KW-0479">Metal-binding</keyword>
<dbReference type="GO" id="GO:0046872">
    <property type="term" value="F:metal ion binding"/>
    <property type="evidence" value="ECO:0007669"/>
    <property type="project" value="UniProtKB-KW"/>
</dbReference>
<dbReference type="EMBL" id="CP054698">
    <property type="protein sequence ID" value="QMS87489.1"/>
    <property type="molecule type" value="Genomic_DNA"/>
</dbReference>
<evidence type="ECO:0000313" key="7">
    <source>
        <dbReference type="Proteomes" id="UP000514713"/>
    </source>
</evidence>
<keyword evidence="1" id="KW-0949">S-adenosyl-L-methionine</keyword>
<dbReference type="InterPro" id="IPR007197">
    <property type="entry name" value="rSAM"/>
</dbReference>
<sequence>MTLNTNPILQIHPTRRCNLRCLHCYSASSPNEKDQLDVALLRQAITDASMEGYKTVSFSGGEPILYQPLLELLNHAHQCKMNTAIASNGMLINEQTIEKFKGVLDILAISLDGMPDFHNQMRGNKQAFEMMNGRLEGIRQSGIPFGFIFTISHENFRHLDWVANFALEQGASLLQIHPLEAVGRAKQNLAGMTPSASISAYVYLEVMKLRKKLGDQLYVQIDLVHQEALRLNPSSFFVDSISKDQDDFSLAEIVSPLIIEADGMLIPVQHGFARKYALGNLKEASLTELAHQWYREKSSDFIKLCQQVYEKETIPTEFPVINWHEAMVRHAEKFDIPVLAS</sequence>
<feature type="domain" description="Radical SAM core" evidence="5">
    <location>
        <begin position="1"/>
        <end position="216"/>
    </location>
</feature>
<dbReference type="AlphaFoldDB" id="A0A7D7LBZ5"/>
<dbReference type="Proteomes" id="UP000514713">
    <property type="component" value="Chromosome"/>
</dbReference>
<dbReference type="PANTHER" id="PTHR11228">
    <property type="entry name" value="RADICAL SAM DOMAIN PROTEIN"/>
    <property type="match status" value="1"/>
</dbReference>
<dbReference type="KEGG" id="ned:HUN01_07805"/>
<gene>
    <name evidence="6" type="ORF">HUN01_07805</name>
</gene>
<dbReference type="GO" id="GO:0003824">
    <property type="term" value="F:catalytic activity"/>
    <property type="evidence" value="ECO:0007669"/>
    <property type="project" value="InterPro"/>
</dbReference>
<proteinExistence type="predicted"/>
<evidence type="ECO:0000256" key="3">
    <source>
        <dbReference type="ARBA" id="ARBA00023004"/>
    </source>
</evidence>
<protein>
    <submittedName>
        <fullName evidence="6">Radical SAM protein</fullName>
    </submittedName>
</protein>
<dbReference type="RefSeq" id="WP_181930796.1">
    <property type="nucleotide sequence ID" value="NZ_CP054698.1"/>
</dbReference>
<dbReference type="PANTHER" id="PTHR11228:SF7">
    <property type="entry name" value="PQQA PEPTIDE CYCLASE"/>
    <property type="match status" value="1"/>
</dbReference>
<evidence type="ECO:0000259" key="5">
    <source>
        <dbReference type="PROSITE" id="PS51918"/>
    </source>
</evidence>
<reference evidence="7" key="1">
    <citation type="submission" date="2020-06" db="EMBL/GenBank/DDBJ databases">
        <title>Nostoc edaphicum CCNP1411 genome.</title>
        <authorList>
            <person name="Fidor A."/>
            <person name="Grabski M."/>
            <person name="Gawor J."/>
            <person name="Gromadka R."/>
            <person name="Wegrzyn G."/>
            <person name="Mazur-Marzec H."/>
        </authorList>
    </citation>
    <scope>NUCLEOTIDE SEQUENCE [LARGE SCALE GENOMIC DNA]</scope>
    <source>
        <strain evidence="7">CCNP1411</strain>
    </source>
</reference>
<organism evidence="6 7">
    <name type="scientific">Nostoc edaphicum CCNP1411</name>
    <dbReference type="NCBI Taxonomy" id="1472755"/>
    <lineage>
        <taxon>Bacteria</taxon>
        <taxon>Bacillati</taxon>
        <taxon>Cyanobacteriota</taxon>
        <taxon>Cyanophyceae</taxon>
        <taxon>Nostocales</taxon>
        <taxon>Nostocaceae</taxon>
        <taxon>Nostoc</taxon>
    </lineage>
</organism>
<dbReference type="InterPro" id="IPR050377">
    <property type="entry name" value="Radical_SAM_PqqE_MftC-like"/>
</dbReference>
<dbReference type="InterPro" id="IPR058240">
    <property type="entry name" value="rSAM_sf"/>
</dbReference>
<keyword evidence="3" id="KW-0408">Iron</keyword>
<evidence type="ECO:0000256" key="1">
    <source>
        <dbReference type="ARBA" id="ARBA00022691"/>
    </source>
</evidence>
<name>A0A7D7LBZ5_9NOSO</name>
<dbReference type="CDD" id="cd01335">
    <property type="entry name" value="Radical_SAM"/>
    <property type="match status" value="1"/>
</dbReference>
<dbReference type="SUPFAM" id="SSF102114">
    <property type="entry name" value="Radical SAM enzymes"/>
    <property type="match status" value="1"/>
</dbReference>
<dbReference type="CDD" id="cd21109">
    <property type="entry name" value="SPASM"/>
    <property type="match status" value="1"/>
</dbReference>
<dbReference type="SFLD" id="SFLDG01067">
    <property type="entry name" value="SPASM/twitch_domain_containing"/>
    <property type="match status" value="1"/>
</dbReference>
<dbReference type="Pfam" id="PF04055">
    <property type="entry name" value="Radical_SAM"/>
    <property type="match status" value="1"/>
</dbReference>